<comment type="caution">
    <text evidence="6">The sequence shown here is derived from an EMBL/GenBank/DDBJ whole genome shotgun (WGS) entry which is preliminary data.</text>
</comment>
<evidence type="ECO:0000256" key="1">
    <source>
        <dbReference type="ARBA" id="ARBA00006068"/>
    </source>
</evidence>
<name>A0ABV5PAD3_STRCM</name>
<evidence type="ECO:0000313" key="7">
    <source>
        <dbReference type="Proteomes" id="UP001589718"/>
    </source>
</evidence>
<feature type="region of interest" description="Disordered" evidence="2">
    <location>
        <begin position="516"/>
        <end position="546"/>
    </location>
</feature>
<feature type="domain" description="Cell envelope-related transcriptional attenuator" evidence="4">
    <location>
        <begin position="148"/>
        <end position="308"/>
    </location>
</feature>
<proteinExistence type="inferred from homology"/>
<accession>A0ABV5PAD3</accession>
<feature type="compositionally biased region" description="Basic and acidic residues" evidence="2">
    <location>
        <begin position="405"/>
        <end position="415"/>
    </location>
</feature>
<comment type="similarity">
    <text evidence="1">Belongs to the LytR/CpsA/Psr (LCP) family.</text>
</comment>
<dbReference type="Pfam" id="PF13399">
    <property type="entry name" value="LytR_C"/>
    <property type="match status" value="1"/>
</dbReference>
<dbReference type="Pfam" id="PF03816">
    <property type="entry name" value="LytR_cpsA_psr"/>
    <property type="match status" value="1"/>
</dbReference>
<protein>
    <submittedName>
        <fullName evidence="6">LCP family protein</fullName>
    </submittedName>
</protein>
<dbReference type="Gene3D" id="3.30.70.2390">
    <property type="match status" value="1"/>
</dbReference>
<gene>
    <name evidence="6" type="ORF">ACFFTU_09390</name>
</gene>
<keyword evidence="3" id="KW-0472">Membrane</keyword>
<feature type="region of interest" description="Disordered" evidence="2">
    <location>
        <begin position="1"/>
        <end position="60"/>
    </location>
</feature>
<dbReference type="PANTHER" id="PTHR33392:SF6">
    <property type="entry name" value="POLYISOPRENYL-TEICHOIC ACID--PEPTIDOGLYCAN TEICHOIC ACID TRANSFERASE TAGU"/>
    <property type="match status" value="1"/>
</dbReference>
<feature type="domain" description="LytR/CpsA/Psr regulator C-terminal" evidence="5">
    <location>
        <begin position="425"/>
        <end position="516"/>
    </location>
</feature>
<evidence type="ECO:0000256" key="2">
    <source>
        <dbReference type="SAM" id="MobiDB-lite"/>
    </source>
</evidence>
<dbReference type="Proteomes" id="UP001589718">
    <property type="component" value="Unassembled WGS sequence"/>
</dbReference>
<keyword evidence="7" id="KW-1185">Reference proteome</keyword>
<dbReference type="PANTHER" id="PTHR33392">
    <property type="entry name" value="POLYISOPRENYL-TEICHOIC ACID--PEPTIDOGLYCAN TEICHOIC ACID TRANSFERASE TAGU"/>
    <property type="match status" value="1"/>
</dbReference>
<dbReference type="NCBIfam" id="TIGR00350">
    <property type="entry name" value="lytR_cpsA_psr"/>
    <property type="match status" value="1"/>
</dbReference>
<keyword evidence="3" id="KW-1133">Transmembrane helix</keyword>
<reference evidence="6 7" key="1">
    <citation type="submission" date="2024-09" db="EMBL/GenBank/DDBJ databases">
        <authorList>
            <person name="Sun Q."/>
            <person name="Mori K."/>
        </authorList>
    </citation>
    <scope>NUCLEOTIDE SEQUENCE [LARGE SCALE GENOMIC DNA]</scope>
    <source>
        <strain evidence="6 7">JCM 4362</strain>
    </source>
</reference>
<evidence type="ECO:0000313" key="6">
    <source>
        <dbReference type="EMBL" id="MFB9520157.1"/>
    </source>
</evidence>
<dbReference type="RefSeq" id="WP_345222304.1">
    <property type="nucleotide sequence ID" value="NZ_BAAAXE010000013.1"/>
</dbReference>
<organism evidence="6 7">
    <name type="scientific">Streptomyces cremeus</name>
    <dbReference type="NCBI Taxonomy" id="66881"/>
    <lineage>
        <taxon>Bacteria</taxon>
        <taxon>Bacillati</taxon>
        <taxon>Actinomycetota</taxon>
        <taxon>Actinomycetes</taxon>
        <taxon>Kitasatosporales</taxon>
        <taxon>Streptomycetaceae</taxon>
        <taxon>Streptomyces</taxon>
    </lineage>
</organism>
<dbReference type="EMBL" id="JBHMCR010000004">
    <property type="protein sequence ID" value="MFB9520157.1"/>
    <property type="molecule type" value="Genomic_DNA"/>
</dbReference>
<dbReference type="InterPro" id="IPR027381">
    <property type="entry name" value="LytR/CpsA/Psr_C"/>
</dbReference>
<feature type="transmembrane region" description="Helical" evidence="3">
    <location>
        <begin position="63"/>
        <end position="86"/>
    </location>
</feature>
<keyword evidence="3" id="KW-0812">Transmembrane</keyword>
<evidence type="ECO:0000259" key="5">
    <source>
        <dbReference type="Pfam" id="PF13399"/>
    </source>
</evidence>
<dbReference type="InterPro" id="IPR004474">
    <property type="entry name" value="LytR_CpsA_psr"/>
</dbReference>
<evidence type="ECO:0000256" key="3">
    <source>
        <dbReference type="SAM" id="Phobius"/>
    </source>
</evidence>
<evidence type="ECO:0000259" key="4">
    <source>
        <dbReference type="Pfam" id="PF03816"/>
    </source>
</evidence>
<sequence length="560" mass="58796">MGNSSVQGQGARARNLGWDDSLYEDADPDAGPRSNGAAGVGHGGGRRGGSRRRGPEGGRGKRILRWGAVSLAVLILGTAGAGYLYYQHLNSNLRSSARSGGEGPDKPKANAAGQTPLNILLIGSDSRADPENVKLGGGKDLTKNPPLADVQKLLHVSADRKHASVVSIPRDTRVDIPECKDEKTGKVSPPTNTIINRALALGGPSCVLDTWQKLTNIYIDHWLMIDFSGVVQMADAVGGVDVCLNQGVWDKGTRGQKGGSGLKLAKGPHTIQGEQALQWLRTRHAFFSDKGRAKAQHMYMNSMLRKLQDENAFTNVGRITGLADTATKALTVSTEIGTPKKLFDLAMELKNVPSDSITMTSLPTVADPRNPLAHYVVDPKDSPKVLKLLQDDIPFDKNGGASDGKGQKKPAEKPAKKPSAAVGELAVTVQNGTGGDPQGPATGRASAVAQILAGKGYTRASAAKGGPNLERTRVSFPSAELEGDAQAVAKALGLPPSAVSRSTDVSGVTLTVGSDWRKGTSYPKAEVPKAGDVPQSAEAVKGSDKGCMDVYGPYQWSGRD</sequence>
<dbReference type="InterPro" id="IPR050922">
    <property type="entry name" value="LytR/CpsA/Psr_CW_biosynth"/>
</dbReference>
<feature type="region of interest" description="Disordered" evidence="2">
    <location>
        <begin position="393"/>
        <end position="421"/>
    </location>
</feature>
<dbReference type="Gene3D" id="3.40.630.190">
    <property type="entry name" value="LCP protein"/>
    <property type="match status" value="1"/>
</dbReference>